<dbReference type="SUPFAM" id="SSF52141">
    <property type="entry name" value="Uracil-DNA glycosylase-like"/>
    <property type="match status" value="1"/>
</dbReference>
<sequence length="296" mass="32388">MSSTPINLSDSPSSLHAPTLRRSLRKPKVVETPTTKDLPSEGEASTSSPVGNSRKRKAASGSKTSKKPRTYAPPETYAHLDPLTDILQPGLDRLTNRRLSPSEDSMLPELYNYGMAAELSSGEMVSGVPDLLAKVALYRPRIVCFVGKTIWEIFCKAGCKLAAQVTIAKDSDITVMRAATTTVKVAKSTTSLLSHKPTFKWDGWNIQPYKVLHSQTGEPVVDSLSRFFEVSFRLSDQQASVEETLFFVVPSTSGLVRGYQLPDKIKIFTHLQEELASLKSGALDTSRMTVFPIPAA</sequence>
<feature type="compositionally biased region" description="Polar residues" evidence="4">
    <location>
        <begin position="1"/>
        <end position="16"/>
    </location>
</feature>
<proteinExistence type="predicted"/>
<feature type="compositionally biased region" description="Polar residues" evidence="4">
    <location>
        <begin position="32"/>
        <end position="51"/>
    </location>
</feature>
<dbReference type="GO" id="GO:0004844">
    <property type="term" value="F:uracil DNA N-glycosylase activity"/>
    <property type="evidence" value="ECO:0007669"/>
    <property type="project" value="TreeGrafter"/>
</dbReference>
<feature type="compositionally biased region" description="Basic residues" evidence="4">
    <location>
        <begin position="53"/>
        <end position="69"/>
    </location>
</feature>
<dbReference type="OrthoDB" id="565731at2759"/>
<evidence type="ECO:0000256" key="4">
    <source>
        <dbReference type="SAM" id="MobiDB-lite"/>
    </source>
</evidence>
<keyword evidence="1" id="KW-0227">DNA damage</keyword>
<keyword evidence="3" id="KW-0234">DNA repair</keyword>
<dbReference type="PANTHER" id="PTHR12159">
    <property type="entry name" value="G/T AND G/U MISMATCH-SPECIFIC DNA GLYCOSYLASE"/>
    <property type="match status" value="1"/>
</dbReference>
<keyword evidence="6" id="KW-1185">Reference proteome</keyword>
<evidence type="ECO:0000313" key="5">
    <source>
        <dbReference type="EMBL" id="PSR74189.1"/>
    </source>
</evidence>
<keyword evidence="2" id="KW-0378">Hydrolase</keyword>
<reference evidence="5 6" key="1">
    <citation type="submission" date="2018-02" db="EMBL/GenBank/DDBJ databases">
        <title>Genome sequence of the basidiomycete white-rot fungus Phlebia centrifuga.</title>
        <authorList>
            <person name="Granchi Z."/>
            <person name="Peng M."/>
            <person name="de Vries R.P."/>
            <person name="Hilden K."/>
            <person name="Makela M.R."/>
            <person name="Grigoriev I."/>
            <person name="Riley R."/>
        </authorList>
    </citation>
    <scope>NUCLEOTIDE SEQUENCE [LARGE SCALE GENOMIC DNA]</scope>
    <source>
        <strain evidence="5 6">FBCC195</strain>
    </source>
</reference>
<dbReference type="CDD" id="cd10028">
    <property type="entry name" value="UDG-F2_TDG_MUG"/>
    <property type="match status" value="1"/>
</dbReference>
<dbReference type="PANTHER" id="PTHR12159:SF9">
    <property type="entry name" value="G_T MISMATCH-SPECIFIC THYMINE DNA GLYCOSYLASE"/>
    <property type="match status" value="1"/>
</dbReference>
<feature type="region of interest" description="Disordered" evidence="4">
    <location>
        <begin position="1"/>
        <end position="78"/>
    </location>
</feature>
<dbReference type="EMBL" id="MLYV02001014">
    <property type="protein sequence ID" value="PSR74189.1"/>
    <property type="molecule type" value="Genomic_DNA"/>
</dbReference>
<dbReference type="Gene3D" id="3.40.470.10">
    <property type="entry name" value="Uracil-DNA glycosylase-like domain"/>
    <property type="match status" value="1"/>
</dbReference>
<gene>
    <name evidence="5" type="ORF">PHLCEN_2v10037</name>
</gene>
<organism evidence="5 6">
    <name type="scientific">Hermanssonia centrifuga</name>
    <dbReference type="NCBI Taxonomy" id="98765"/>
    <lineage>
        <taxon>Eukaryota</taxon>
        <taxon>Fungi</taxon>
        <taxon>Dikarya</taxon>
        <taxon>Basidiomycota</taxon>
        <taxon>Agaricomycotina</taxon>
        <taxon>Agaricomycetes</taxon>
        <taxon>Polyporales</taxon>
        <taxon>Meruliaceae</taxon>
        <taxon>Hermanssonia</taxon>
    </lineage>
</organism>
<evidence type="ECO:0000256" key="3">
    <source>
        <dbReference type="ARBA" id="ARBA00023204"/>
    </source>
</evidence>
<dbReference type="InterPro" id="IPR036895">
    <property type="entry name" value="Uracil-DNA_glycosylase-like_sf"/>
</dbReference>
<dbReference type="GO" id="GO:0006285">
    <property type="term" value="P:base-excision repair, AP site formation"/>
    <property type="evidence" value="ECO:0007669"/>
    <property type="project" value="InterPro"/>
</dbReference>
<dbReference type="Proteomes" id="UP000186601">
    <property type="component" value="Unassembled WGS sequence"/>
</dbReference>
<dbReference type="GO" id="GO:0008263">
    <property type="term" value="F:pyrimidine-specific mismatch base pair DNA N-glycosylase activity"/>
    <property type="evidence" value="ECO:0007669"/>
    <property type="project" value="TreeGrafter"/>
</dbReference>
<dbReference type="InterPro" id="IPR015637">
    <property type="entry name" value="MUG/TDG"/>
</dbReference>
<comment type="caution">
    <text evidence="5">The sequence shown here is derived from an EMBL/GenBank/DDBJ whole genome shotgun (WGS) entry which is preliminary data.</text>
</comment>
<evidence type="ECO:0008006" key="7">
    <source>
        <dbReference type="Google" id="ProtNLM"/>
    </source>
</evidence>
<evidence type="ECO:0000256" key="1">
    <source>
        <dbReference type="ARBA" id="ARBA00022763"/>
    </source>
</evidence>
<name>A0A2R6NP11_9APHY</name>
<dbReference type="AlphaFoldDB" id="A0A2R6NP11"/>
<evidence type="ECO:0000313" key="6">
    <source>
        <dbReference type="Proteomes" id="UP000186601"/>
    </source>
</evidence>
<protein>
    <recommendedName>
        <fullName evidence="7">DNA glycosylase</fullName>
    </recommendedName>
</protein>
<accession>A0A2R6NP11</accession>
<evidence type="ECO:0000256" key="2">
    <source>
        <dbReference type="ARBA" id="ARBA00022801"/>
    </source>
</evidence>